<keyword evidence="2" id="KW-1185">Reference proteome</keyword>
<reference evidence="1 2" key="1">
    <citation type="submission" date="2014-01" db="EMBL/GenBank/DDBJ databases">
        <title>Full genme sequencing of cellulolytic bacterium Gynuella sunshinyii YC6258T gen. nov., sp. nov.</title>
        <authorList>
            <person name="Khan H."/>
            <person name="Chung E.J."/>
            <person name="Chung Y.R."/>
        </authorList>
    </citation>
    <scope>NUCLEOTIDE SEQUENCE [LARGE SCALE GENOMIC DNA]</scope>
    <source>
        <strain evidence="1 2">YC6258</strain>
    </source>
</reference>
<dbReference type="AlphaFoldDB" id="A0A0C5VFR0"/>
<accession>A0A0C5VFR0</accession>
<dbReference type="HOGENOM" id="CLU_2770117_0_0_6"/>
<sequence length="69" mass="7827">MKSHYDSRNDCSNSGFISTENIIHIVAEAAKTRNEFGGFITAGWERLHSAQVIFNNQTVMTHILRLMSE</sequence>
<name>A0A0C5VFR0_9GAMM</name>
<dbReference type="KEGG" id="gsn:YC6258_00976"/>
<dbReference type="Proteomes" id="UP000032266">
    <property type="component" value="Chromosome"/>
</dbReference>
<protein>
    <submittedName>
        <fullName evidence="1">Uncharacterized protein</fullName>
    </submittedName>
</protein>
<dbReference type="EMBL" id="CP007142">
    <property type="protein sequence ID" value="AJQ93026.1"/>
    <property type="molecule type" value="Genomic_DNA"/>
</dbReference>
<organism evidence="1 2">
    <name type="scientific">Gynuella sunshinyii YC6258</name>
    <dbReference type="NCBI Taxonomy" id="1445510"/>
    <lineage>
        <taxon>Bacteria</taxon>
        <taxon>Pseudomonadati</taxon>
        <taxon>Pseudomonadota</taxon>
        <taxon>Gammaproteobacteria</taxon>
        <taxon>Oceanospirillales</taxon>
        <taxon>Saccharospirillaceae</taxon>
        <taxon>Gynuella</taxon>
    </lineage>
</organism>
<evidence type="ECO:0000313" key="1">
    <source>
        <dbReference type="EMBL" id="AJQ93026.1"/>
    </source>
</evidence>
<dbReference type="STRING" id="1445510.YC6258_00976"/>
<proteinExistence type="predicted"/>
<evidence type="ECO:0000313" key="2">
    <source>
        <dbReference type="Proteomes" id="UP000032266"/>
    </source>
</evidence>
<gene>
    <name evidence="1" type="ORF">YC6258_00976</name>
</gene>